<evidence type="ECO:0000256" key="1">
    <source>
        <dbReference type="SAM" id="SignalP"/>
    </source>
</evidence>
<evidence type="ECO:0008006" key="4">
    <source>
        <dbReference type="Google" id="ProtNLM"/>
    </source>
</evidence>
<dbReference type="STRING" id="261392.SAMN02745149_00505"/>
<dbReference type="PROSITE" id="PS51257">
    <property type="entry name" value="PROKAR_LIPOPROTEIN"/>
    <property type="match status" value="1"/>
</dbReference>
<proteinExistence type="predicted"/>
<organism evidence="2 3">
    <name type="scientific">Treponema porcinum</name>
    <dbReference type="NCBI Taxonomy" id="261392"/>
    <lineage>
        <taxon>Bacteria</taxon>
        <taxon>Pseudomonadati</taxon>
        <taxon>Spirochaetota</taxon>
        <taxon>Spirochaetia</taxon>
        <taxon>Spirochaetales</taxon>
        <taxon>Treponemataceae</taxon>
        <taxon>Treponema</taxon>
    </lineage>
</organism>
<dbReference type="RefSeq" id="WP_078932429.1">
    <property type="nucleotide sequence ID" value="NZ_FUWG01000003.1"/>
</dbReference>
<evidence type="ECO:0000313" key="3">
    <source>
        <dbReference type="Proteomes" id="UP000190423"/>
    </source>
</evidence>
<keyword evidence="1" id="KW-0732">Signal</keyword>
<dbReference type="AlphaFoldDB" id="A0A1T4JKF4"/>
<dbReference type="Proteomes" id="UP000190423">
    <property type="component" value="Unassembled WGS sequence"/>
</dbReference>
<keyword evidence="3" id="KW-1185">Reference proteome</keyword>
<sequence>MKKIFNVLLLVFVSILFYSCQTSPENKGKIVVTNQAENETDVIIAVYAKPEGLDSYSLYWSSADGAGYMQDAYFYIESGNYDVRVYVRKQTAFFPYYTETYFETGYKNPVKVEEDEYSFIYYDGKGIYQK</sequence>
<feature type="chain" id="PRO_5012865891" description="PKD domain-containing protein" evidence="1">
    <location>
        <begin position="25"/>
        <end position="130"/>
    </location>
</feature>
<dbReference type="GeneID" id="78315824"/>
<name>A0A1T4JKF4_TREPO</name>
<accession>A0A1T4JKF4</accession>
<dbReference type="EMBL" id="FUWG01000003">
    <property type="protein sequence ID" value="SJZ30636.1"/>
    <property type="molecule type" value="Genomic_DNA"/>
</dbReference>
<evidence type="ECO:0000313" key="2">
    <source>
        <dbReference type="EMBL" id="SJZ30636.1"/>
    </source>
</evidence>
<reference evidence="2 3" key="1">
    <citation type="submission" date="2017-02" db="EMBL/GenBank/DDBJ databases">
        <authorList>
            <person name="Peterson S.W."/>
        </authorList>
    </citation>
    <scope>NUCLEOTIDE SEQUENCE [LARGE SCALE GENOMIC DNA]</scope>
    <source>
        <strain evidence="2 3">ATCC BAA-908</strain>
    </source>
</reference>
<protein>
    <recommendedName>
        <fullName evidence="4">PKD domain-containing protein</fullName>
    </recommendedName>
</protein>
<gene>
    <name evidence="2" type="ORF">SAMN02745149_00505</name>
</gene>
<feature type="signal peptide" evidence="1">
    <location>
        <begin position="1"/>
        <end position="24"/>
    </location>
</feature>